<reference evidence="2 3" key="1">
    <citation type="submission" date="2024-01" db="EMBL/GenBank/DDBJ databases">
        <title>The diversity of rhizobia nodulating Mimosa spp. in eleven states of Brazil covering several biomes is determined by host plant, location, and edaphic factors.</title>
        <authorList>
            <person name="Rouws L."/>
            <person name="Barauna A."/>
            <person name="Beukes C."/>
            <person name="De Faria S.M."/>
            <person name="Gross E."/>
            <person name="Dos Reis Junior F.B."/>
            <person name="Simon M."/>
            <person name="Maluk M."/>
            <person name="Odee D.W."/>
            <person name="Kenicer G."/>
            <person name="Young J.P.W."/>
            <person name="Reis V.M."/>
            <person name="Zilli J."/>
            <person name="James E.K."/>
        </authorList>
    </citation>
    <scope>NUCLEOTIDE SEQUENCE [LARGE SCALE GENOMIC DNA]</scope>
    <source>
        <strain evidence="2 3">JPY77</strain>
    </source>
</reference>
<sequence length="57" mass="6108">MMRSCEPADVPRRSGARVDAVRGGASREMARVVHSGLTLMAGLRGIDRTSLRTGEPL</sequence>
<evidence type="ECO:0000256" key="1">
    <source>
        <dbReference type="SAM" id="MobiDB-lite"/>
    </source>
</evidence>
<gene>
    <name evidence="2" type="ORF">V4C55_30775</name>
</gene>
<comment type="caution">
    <text evidence="2">The sequence shown here is derived from an EMBL/GenBank/DDBJ whole genome shotgun (WGS) entry which is preliminary data.</text>
</comment>
<name>A0ABU9QL10_9BURK</name>
<dbReference type="Proteomes" id="UP001494588">
    <property type="component" value="Unassembled WGS sequence"/>
</dbReference>
<organism evidence="2 3">
    <name type="scientific">Paraburkholderia sabiae</name>
    <dbReference type="NCBI Taxonomy" id="273251"/>
    <lineage>
        <taxon>Bacteria</taxon>
        <taxon>Pseudomonadati</taxon>
        <taxon>Pseudomonadota</taxon>
        <taxon>Betaproteobacteria</taxon>
        <taxon>Burkholderiales</taxon>
        <taxon>Burkholderiaceae</taxon>
        <taxon>Paraburkholderia</taxon>
    </lineage>
</organism>
<protein>
    <submittedName>
        <fullName evidence="2">Uncharacterized protein</fullName>
    </submittedName>
</protein>
<dbReference type="RefSeq" id="WP_201649091.1">
    <property type="nucleotide sequence ID" value="NZ_CAJHCS010000004.1"/>
</dbReference>
<evidence type="ECO:0000313" key="3">
    <source>
        <dbReference type="Proteomes" id="UP001494588"/>
    </source>
</evidence>
<accession>A0ABU9QL10</accession>
<dbReference type="EMBL" id="JAZHGC010000032">
    <property type="protein sequence ID" value="MEM5290117.1"/>
    <property type="molecule type" value="Genomic_DNA"/>
</dbReference>
<keyword evidence="3" id="KW-1185">Reference proteome</keyword>
<feature type="region of interest" description="Disordered" evidence="1">
    <location>
        <begin position="1"/>
        <end position="24"/>
    </location>
</feature>
<evidence type="ECO:0000313" key="2">
    <source>
        <dbReference type="EMBL" id="MEM5290117.1"/>
    </source>
</evidence>
<proteinExistence type="predicted"/>